<dbReference type="AlphaFoldDB" id="A0A284RL88"/>
<gene>
    <name evidence="1" type="ORF">ARMOST_12901</name>
</gene>
<protein>
    <submittedName>
        <fullName evidence="1">Uncharacterized protein</fullName>
    </submittedName>
</protein>
<sequence>MLTKREPFSLKRLSSWIYTQRYLAQGLFTDARSSYSHNARTHHVAWPSHNFRFQSLVPASVLVIRGLDKERLELSQDLLLLRCRIQRLAVAAVLVVKSVRIDFGTSNLPATRWSFHHGHLSHPCTARRIRHHHTAANQTFDHDTS</sequence>
<proteinExistence type="predicted"/>
<name>A0A284RL88_ARMOS</name>
<keyword evidence="2" id="KW-1185">Reference proteome</keyword>
<evidence type="ECO:0000313" key="2">
    <source>
        <dbReference type="Proteomes" id="UP000219338"/>
    </source>
</evidence>
<accession>A0A284RL88</accession>
<dbReference type="EMBL" id="FUEG01000010">
    <property type="protein sequence ID" value="SJL09523.1"/>
    <property type="molecule type" value="Genomic_DNA"/>
</dbReference>
<evidence type="ECO:0000313" key="1">
    <source>
        <dbReference type="EMBL" id="SJL09523.1"/>
    </source>
</evidence>
<dbReference type="Proteomes" id="UP000219338">
    <property type="component" value="Unassembled WGS sequence"/>
</dbReference>
<organism evidence="1 2">
    <name type="scientific">Armillaria ostoyae</name>
    <name type="common">Armillaria root rot fungus</name>
    <dbReference type="NCBI Taxonomy" id="47428"/>
    <lineage>
        <taxon>Eukaryota</taxon>
        <taxon>Fungi</taxon>
        <taxon>Dikarya</taxon>
        <taxon>Basidiomycota</taxon>
        <taxon>Agaricomycotina</taxon>
        <taxon>Agaricomycetes</taxon>
        <taxon>Agaricomycetidae</taxon>
        <taxon>Agaricales</taxon>
        <taxon>Marasmiineae</taxon>
        <taxon>Physalacriaceae</taxon>
        <taxon>Armillaria</taxon>
    </lineage>
</organism>
<reference evidence="2" key="1">
    <citation type="journal article" date="2017" name="Nat. Ecol. Evol.">
        <title>Genome expansion and lineage-specific genetic innovations in the forest pathogenic fungi Armillaria.</title>
        <authorList>
            <person name="Sipos G."/>
            <person name="Prasanna A.N."/>
            <person name="Walter M.C."/>
            <person name="O'Connor E."/>
            <person name="Balint B."/>
            <person name="Krizsan K."/>
            <person name="Kiss B."/>
            <person name="Hess J."/>
            <person name="Varga T."/>
            <person name="Slot J."/>
            <person name="Riley R."/>
            <person name="Boka B."/>
            <person name="Rigling D."/>
            <person name="Barry K."/>
            <person name="Lee J."/>
            <person name="Mihaltcheva S."/>
            <person name="LaButti K."/>
            <person name="Lipzen A."/>
            <person name="Waldron R."/>
            <person name="Moloney N.M."/>
            <person name="Sperisen C."/>
            <person name="Kredics L."/>
            <person name="Vagvoelgyi C."/>
            <person name="Patrignani A."/>
            <person name="Fitzpatrick D."/>
            <person name="Nagy I."/>
            <person name="Doyle S."/>
            <person name="Anderson J.B."/>
            <person name="Grigoriev I.V."/>
            <person name="Gueldener U."/>
            <person name="Muensterkoetter M."/>
            <person name="Nagy L.G."/>
        </authorList>
    </citation>
    <scope>NUCLEOTIDE SEQUENCE [LARGE SCALE GENOMIC DNA]</scope>
    <source>
        <strain evidence="2">C18/9</strain>
    </source>
</reference>